<keyword evidence="4 8" id="KW-0406">Ion transport</keyword>
<keyword evidence="8" id="KW-1003">Cell membrane</keyword>
<dbReference type="AlphaFoldDB" id="A0A542ZZS4"/>
<dbReference type="PROSITE" id="PS00389">
    <property type="entry name" value="ATPASE_DELTA"/>
    <property type="match status" value="1"/>
</dbReference>
<comment type="subcellular location">
    <subcellularLocation>
        <location evidence="8">Cell membrane</location>
        <topology evidence="8">Peripheral membrane protein</topology>
    </subcellularLocation>
    <subcellularLocation>
        <location evidence="1">Membrane</location>
    </subcellularLocation>
</comment>
<comment type="similarity">
    <text evidence="8">Belongs to the ATPase delta chain family.</text>
</comment>
<dbReference type="Pfam" id="PF00213">
    <property type="entry name" value="OSCP"/>
    <property type="match status" value="1"/>
</dbReference>
<organism evidence="9 10">
    <name type="scientific">Enteractinococcus coprophilus</name>
    <dbReference type="NCBI Taxonomy" id="1027633"/>
    <lineage>
        <taxon>Bacteria</taxon>
        <taxon>Bacillati</taxon>
        <taxon>Actinomycetota</taxon>
        <taxon>Actinomycetes</taxon>
        <taxon>Micrococcales</taxon>
        <taxon>Micrococcaceae</taxon>
    </lineage>
</organism>
<evidence type="ECO:0000256" key="3">
    <source>
        <dbReference type="ARBA" id="ARBA00022781"/>
    </source>
</evidence>
<evidence type="ECO:0000256" key="1">
    <source>
        <dbReference type="ARBA" id="ARBA00004370"/>
    </source>
</evidence>
<dbReference type="NCBIfam" id="TIGR01145">
    <property type="entry name" value="ATP_synt_delta"/>
    <property type="match status" value="1"/>
</dbReference>
<evidence type="ECO:0000256" key="2">
    <source>
        <dbReference type="ARBA" id="ARBA00022448"/>
    </source>
</evidence>
<dbReference type="Proteomes" id="UP000319746">
    <property type="component" value="Unassembled WGS sequence"/>
</dbReference>
<reference evidence="9 10" key="1">
    <citation type="submission" date="2019-06" db="EMBL/GenBank/DDBJ databases">
        <title>Sequencing the genomes of 1000 actinobacteria strains.</title>
        <authorList>
            <person name="Klenk H.-P."/>
        </authorList>
    </citation>
    <scope>NUCLEOTIDE SEQUENCE [LARGE SCALE GENOMIC DNA]</scope>
    <source>
        <strain evidence="9 10">DSM 24083</strain>
    </source>
</reference>
<keyword evidence="7 8" id="KW-0066">ATP synthesis</keyword>
<dbReference type="HAMAP" id="MF_01416">
    <property type="entry name" value="ATP_synth_delta_bact"/>
    <property type="match status" value="1"/>
</dbReference>
<comment type="function">
    <text evidence="8">This protein is part of the stalk that links CF(0) to CF(1). It either transmits conformational changes from CF(0) to CF(1) or is implicated in proton conduction.</text>
</comment>
<evidence type="ECO:0000256" key="6">
    <source>
        <dbReference type="ARBA" id="ARBA00023196"/>
    </source>
</evidence>
<dbReference type="OrthoDB" id="5242917at2"/>
<evidence type="ECO:0000256" key="4">
    <source>
        <dbReference type="ARBA" id="ARBA00023065"/>
    </source>
</evidence>
<evidence type="ECO:0000313" key="9">
    <source>
        <dbReference type="EMBL" id="TQL65839.1"/>
    </source>
</evidence>
<dbReference type="EMBL" id="VFOU01000004">
    <property type="protein sequence ID" value="TQL65839.1"/>
    <property type="molecule type" value="Genomic_DNA"/>
</dbReference>
<name>A0A542ZZS4_9MICC</name>
<comment type="caution">
    <text evidence="9">The sequence shown here is derived from an EMBL/GenBank/DDBJ whole genome shotgun (WGS) entry which is preliminary data.</text>
</comment>
<dbReference type="InterPro" id="IPR020781">
    <property type="entry name" value="ATPase_OSCP/d_CS"/>
</dbReference>
<keyword evidence="3 8" id="KW-0375">Hydrogen ion transport</keyword>
<dbReference type="GO" id="GO:0045259">
    <property type="term" value="C:proton-transporting ATP synthase complex"/>
    <property type="evidence" value="ECO:0007669"/>
    <property type="project" value="UniProtKB-KW"/>
</dbReference>
<protein>
    <recommendedName>
        <fullName evidence="8">ATP synthase subunit delta</fullName>
    </recommendedName>
    <alternativeName>
        <fullName evidence="8">ATP synthase F(1) sector subunit delta</fullName>
    </alternativeName>
    <alternativeName>
        <fullName evidence="8">F-type ATPase subunit delta</fullName>
        <shortName evidence="8">F-ATPase subunit delta</shortName>
    </alternativeName>
</protein>
<dbReference type="NCBIfam" id="NF009967">
    <property type="entry name" value="PRK13430.1"/>
    <property type="match status" value="1"/>
</dbReference>
<keyword evidence="5 8" id="KW-0472">Membrane</keyword>
<dbReference type="GO" id="GO:0005886">
    <property type="term" value="C:plasma membrane"/>
    <property type="evidence" value="ECO:0007669"/>
    <property type="project" value="UniProtKB-SubCell"/>
</dbReference>
<evidence type="ECO:0000256" key="8">
    <source>
        <dbReference type="HAMAP-Rule" id="MF_01416"/>
    </source>
</evidence>
<dbReference type="PANTHER" id="PTHR11910">
    <property type="entry name" value="ATP SYNTHASE DELTA CHAIN"/>
    <property type="match status" value="1"/>
</dbReference>
<keyword evidence="10" id="KW-1185">Reference proteome</keyword>
<keyword evidence="2 8" id="KW-0813">Transport</keyword>
<accession>A0A542ZZS4</accession>
<dbReference type="InterPro" id="IPR000711">
    <property type="entry name" value="ATPase_OSCP/dsu"/>
</dbReference>
<proteinExistence type="inferred from homology"/>
<dbReference type="PRINTS" id="PR00125">
    <property type="entry name" value="ATPASEDELTA"/>
</dbReference>
<comment type="function">
    <text evidence="8">F(1)F(0) ATP synthase produces ATP from ADP in the presence of a proton or sodium gradient. F-type ATPases consist of two structural domains, F(1) containing the extramembraneous catalytic core and F(0) containing the membrane proton channel, linked together by a central stalk and a peripheral stalk. During catalysis, ATP synthesis in the catalytic domain of F(1) is coupled via a rotary mechanism of the central stalk subunits to proton translocation.</text>
</comment>
<keyword evidence="6 8" id="KW-0139">CF(1)</keyword>
<dbReference type="RefSeq" id="WP_141867803.1">
    <property type="nucleotide sequence ID" value="NZ_BAABAN010000006.1"/>
</dbReference>
<evidence type="ECO:0000256" key="5">
    <source>
        <dbReference type="ARBA" id="ARBA00023136"/>
    </source>
</evidence>
<gene>
    <name evidence="8" type="primary">atpH</name>
    <name evidence="9" type="ORF">FB556_2312</name>
</gene>
<sequence length="270" mass="29223">MSQASRDSLAQLHTELKATLSAGGVELGAELFAALKVIDDNGALRRSITDPTVEANRRQELIRRIFANQVSASAVTVLQSLAGARWTTEREFGDALEEMAAISAIYSAEQGGLAGLQTLTQQLLEFNRVVDASHELQRALTDQQAPVSSRGDLADNLMSADAMAPAKLLVRQAVEHPRGVKPVDLVRRFADLSAQQQRQWIADVTVARPLQQAQVDRLANTLSSTFGRQLQLNVHTDPQLIGGIRIQVGDEVIDSSVASRLNDLNTKLAG</sequence>
<evidence type="ECO:0000313" key="10">
    <source>
        <dbReference type="Proteomes" id="UP000319746"/>
    </source>
</evidence>
<evidence type="ECO:0000256" key="7">
    <source>
        <dbReference type="ARBA" id="ARBA00023310"/>
    </source>
</evidence>
<dbReference type="GO" id="GO:0046933">
    <property type="term" value="F:proton-transporting ATP synthase activity, rotational mechanism"/>
    <property type="evidence" value="ECO:0007669"/>
    <property type="project" value="UniProtKB-UniRule"/>
</dbReference>